<reference evidence="1 2" key="1">
    <citation type="submission" date="2013-07" db="EMBL/GenBank/DDBJ databases">
        <title>Comparative Genomic and Metabolomic Analysis of Twelve Strains of Pseudoalteromonas luteoviolacea.</title>
        <authorList>
            <person name="Vynne N.G."/>
            <person name="Mansson M."/>
            <person name="Gram L."/>
        </authorList>
    </citation>
    <scope>NUCLEOTIDE SEQUENCE [LARGE SCALE GENOMIC DNA]</scope>
    <source>
        <strain evidence="1 2">S4060-1</strain>
    </source>
</reference>
<dbReference type="AlphaFoldDB" id="A0A161YJJ7"/>
<organism evidence="1 2">
    <name type="scientific">Pseudoalteromonas luteoviolacea S4060-1</name>
    <dbReference type="NCBI Taxonomy" id="1365257"/>
    <lineage>
        <taxon>Bacteria</taxon>
        <taxon>Pseudomonadati</taxon>
        <taxon>Pseudomonadota</taxon>
        <taxon>Gammaproteobacteria</taxon>
        <taxon>Alteromonadales</taxon>
        <taxon>Pseudoalteromonadaceae</taxon>
        <taxon>Pseudoalteromonas</taxon>
    </lineage>
</organism>
<accession>A0A161YJJ7</accession>
<dbReference type="PATRIC" id="fig|1365257.3.peg.4315"/>
<dbReference type="InterPro" id="IPR002800">
    <property type="entry name" value="Rv2949c-like"/>
</dbReference>
<sequence length="202" mass="23106">MIQLSDECLSNLDENLEAQTYNLSRLSYLQKIILGTDGTVTQLLESIVGEQIVVEKLLEADVNVLPHEEDMHCQQRVITLNGAKTGLPYLYADSLVYHGNMNVNFSRALTETRIPIGKAWEKFQIETYKTLLSWGFEYAGELSHHFAVEPCDLVLYRTYLVYSQGKKIFRITEKFPFAWYMQSEQFDSQFASAELSTLVSGI</sequence>
<evidence type="ECO:0008006" key="3">
    <source>
        <dbReference type="Google" id="ProtNLM"/>
    </source>
</evidence>
<dbReference type="RefSeq" id="WP_063382556.1">
    <property type="nucleotide sequence ID" value="NZ_AUXX01000045.1"/>
</dbReference>
<dbReference type="Proteomes" id="UP000076661">
    <property type="component" value="Unassembled WGS sequence"/>
</dbReference>
<dbReference type="InterPro" id="IPR028978">
    <property type="entry name" value="Chorismate_lyase_/UTRA_dom_sf"/>
</dbReference>
<proteinExistence type="predicted"/>
<dbReference type="SUPFAM" id="SSF64288">
    <property type="entry name" value="Chorismate lyase-like"/>
    <property type="match status" value="1"/>
</dbReference>
<dbReference type="Gene3D" id="3.40.1410.10">
    <property type="entry name" value="Chorismate lyase-like"/>
    <property type="match status" value="1"/>
</dbReference>
<dbReference type="Pfam" id="PF01947">
    <property type="entry name" value="Rv2949c-like"/>
    <property type="match status" value="1"/>
</dbReference>
<comment type="caution">
    <text evidence="1">The sequence shown here is derived from an EMBL/GenBank/DDBJ whole genome shotgun (WGS) entry which is preliminary data.</text>
</comment>
<protein>
    <recommendedName>
        <fullName evidence="3">4-hydroxybenzoate synthetase</fullName>
    </recommendedName>
</protein>
<evidence type="ECO:0000313" key="2">
    <source>
        <dbReference type="Proteomes" id="UP000076661"/>
    </source>
</evidence>
<evidence type="ECO:0000313" key="1">
    <source>
        <dbReference type="EMBL" id="KZN61430.1"/>
    </source>
</evidence>
<name>A0A161YJJ7_9GAMM</name>
<dbReference type="EMBL" id="AUXX01000045">
    <property type="protein sequence ID" value="KZN61430.1"/>
    <property type="molecule type" value="Genomic_DNA"/>
</dbReference>
<gene>
    <name evidence="1" type="ORF">N478_05005</name>
</gene>